<evidence type="ECO:0000313" key="2">
    <source>
        <dbReference type="Proteomes" id="UP001231915"/>
    </source>
</evidence>
<dbReference type="RefSeq" id="WP_023398982.1">
    <property type="nucleotide sequence ID" value="NZ_JASJUT010000012.1"/>
</dbReference>
<dbReference type="Proteomes" id="UP001231915">
    <property type="component" value="Unassembled WGS sequence"/>
</dbReference>
<proteinExistence type="predicted"/>
<comment type="caution">
    <text evidence="1">The sequence shown here is derived from an EMBL/GenBank/DDBJ whole genome shotgun (WGS) entry which is preliminary data.</text>
</comment>
<protein>
    <submittedName>
        <fullName evidence="1">Uncharacterized protein</fullName>
    </submittedName>
</protein>
<accession>A0ABT7ERR0</accession>
<dbReference type="GeneID" id="29921477"/>
<keyword evidence="2" id="KW-1185">Reference proteome</keyword>
<sequence length="65" mass="7094">MKLKLNKRHLKSMSLNGKSVGIEATPRVAGGGPNSAFCDTRDECDGTRLCTGGLWTCRDFSMRDC</sequence>
<gene>
    <name evidence="1" type="ORF">QNM18_22035</name>
</gene>
<reference evidence="1 2" key="1">
    <citation type="submission" date="2023-05" db="EMBL/GenBank/DDBJ databases">
        <title>Pseudoalteromonas ardens sp. nov., Pseudoalteromonas obscura sp. nov., and Pseudoalteromonas umbrosa sp. nov., isolated from the coral Montipora capitata.</title>
        <authorList>
            <person name="Thomas E.M."/>
            <person name="Smith E.M."/>
            <person name="Papke E."/>
            <person name="Shlafstein M.D."/>
            <person name="Oline D.K."/>
            <person name="Videau P."/>
            <person name="Saw J.H."/>
            <person name="Strangman W.K."/>
            <person name="Ushijima B."/>
        </authorList>
    </citation>
    <scope>NUCLEOTIDE SEQUENCE [LARGE SCALE GENOMIC DNA]</scope>
    <source>
        <strain evidence="1 2">P94</strain>
    </source>
</reference>
<dbReference type="EMBL" id="JASJUT010000012">
    <property type="protein sequence ID" value="MDK2597745.1"/>
    <property type="molecule type" value="Genomic_DNA"/>
</dbReference>
<organism evidence="1 2">
    <name type="scientific">Pseudoalteromonas obscura</name>
    <dbReference type="NCBI Taxonomy" id="3048491"/>
    <lineage>
        <taxon>Bacteria</taxon>
        <taxon>Pseudomonadati</taxon>
        <taxon>Pseudomonadota</taxon>
        <taxon>Gammaproteobacteria</taxon>
        <taxon>Alteromonadales</taxon>
        <taxon>Pseudoalteromonadaceae</taxon>
        <taxon>Pseudoalteromonas</taxon>
    </lineage>
</organism>
<evidence type="ECO:0000313" key="1">
    <source>
        <dbReference type="EMBL" id="MDK2597745.1"/>
    </source>
</evidence>
<name>A0ABT7ERR0_9GAMM</name>